<keyword evidence="1" id="KW-0472">Membrane</keyword>
<reference evidence="3 4" key="1">
    <citation type="submission" date="2023-07" db="EMBL/GenBank/DDBJ databases">
        <title>Genomic Encyclopedia of Type Strains, Phase IV (KMG-IV): sequencing the most valuable type-strain genomes for metagenomic binning, comparative biology and taxonomic classification.</title>
        <authorList>
            <person name="Goeker M."/>
        </authorList>
    </citation>
    <scope>NUCLEOTIDE SEQUENCE [LARGE SCALE GENOMIC DNA]</scope>
    <source>
        <strain evidence="3 4">DSM 12751</strain>
    </source>
</reference>
<organism evidence="3 4">
    <name type="scientific">Caldalkalibacillus horti</name>
    <dbReference type="NCBI Taxonomy" id="77523"/>
    <lineage>
        <taxon>Bacteria</taxon>
        <taxon>Bacillati</taxon>
        <taxon>Bacillota</taxon>
        <taxon>Bacilli</taxon>
        <taxon>Bacillales</taxon>
        <taxon>Bacillaceae</taxon>
        <taxon>Caldalkalibacillus</taxon>
    </lineage>
</organism>
<dbReference type="RefSeq" id="WP_307396042.1">
    <property type="nucleotide sequence ID" value="NZ_BAAADK010000014.1"/>
</dbReference>
<protein>
    <submittedName>
        <fullName evidence="3">Thiol:disulfide interchange protein</fullName>
    </submittedName>
</protein>
<evidence type="ECO:0000259" key="2">
    <source>
        <dbReference type="Pfam" id="PF14340"/>
    </source>
</evidence>
<comment type="caution">
    <text evidence="3">The sequence shown here is derived from an EMBL/GenBank/DDBJ whole genome shotgun (WGS) entry which is preliminary data.</text>
</comment>
<proteinExistence type="predicted"/>
<evidence type="ECO:0000256" key="1">
    <source>
        <dbReference type="SAM" id="Phobius"/>
    </source>
</evidence>
<dbReference type="PIRSF" id="PIRSF030042">
    <property type="entry name" value="UCP030042"/>
    <property type="match status" value="1"/>
</dbReference>
<feature type="transmembrane region" description="Helical" evidence="1">
    <location>
        <begin position="32"/>
        <end position="56"/>
    </location>
</feature>
<evidence type="ECO:0000313" key="3">
    <source>
        <dbReference type="EMBL" id="MDQ0167240.1"/>
    </source>
</evidence>
<evidence type="ECO:0000313" key="4">
    <source>
        <dbReference type="Proteomes" id="UP001235840"/>
    </source>
</evidence>
<dbReference type="Proteomes" id="UP001235840">
    <property type="component" value="Unassembled WGS sequence"/>
</dbReference>
<keyword evidence="1" id="KW-1133">Transmembrane helix</keyword>
<gene>
    <name evidence="3" type="ORF">J2S11_003165</name>
</gene>
<keyword evidence="4" id="KW-1185">Reference proteome</keyword>
<feature type="transmembrane region" description="Helical" evidence="1">
    <location>
        <begin position="7"/>
        <end position="26"/>
    </location>
</feature>
<dbReference type="EMBL" id="JAUSTY010000014">
    <property type="protein sequence ID" value="MDQ0167240.1"/>
    <property type="molecule type" value="Genomic_DNA"/>
</dbReference>
<feature type="transmembrane region" description="Helical" evidence="1">
    <location>
        <begin position="77"/>
        <end position="95"/>
    </location>
</feature>
<keyword evidence="1" id="KW-0812">Transmembrane</keyword>
<dbReference type="InterPro" id="IPR016942">
    <property type="entry name" value="UCP030042"/>
</dbReference>
<name>A0ABT9W299_9BACI</name>
<sequence length="120" mass="13093">MKEIPVFLVKANQSVLVVGTGLGIILQNVWIITSLFILSLLPIIFGPRLNLVFMFTRRLLQSKIDTQKTEAAELQRFNQTLATILLGLSTLILWLGPHWSGYVLAGMVTVAAGVALAGFA</sequence>
<dbReference type="Pfam" id="PF14340">
    <property type="entry name" value="DUF4395"/>
    <property type="match status" value="1"/>
</dbReference>
<accession>A0ABT9W299</accession>
<feature type="transmembrane region" description="Helical" evidence="1">
    <location>
        <begin position="101"/>
        <end position="119"/>
    </location>
</feature>
<dbReference type="InterPro" id="IPR025508">
    <property type="entry name" value="DUF4395"/>
</dbReference>
<feature type="domain" description="DUF4395" evidence="2">
    <location>
        <begin position="5"/>
        <end position="119"/>
    </location>
</feature>